<gene>
    <name evidence="12" type="ORF">SAMN05421828_101174</name>
</gene>
<evidence type="ECO:0000256" key="4">
    <source>
        <dbReference type="ARBA" id="ARBA00022531"/>
    </source>
</evidence>
<dbReference type="GO" id="GO:0030077">
    <property type="term" value="C:plasma membrane light-harvesting complex"/>
    <property type="evidence" value="ECO:0007669"/>
    <property type="project" value="InterPro"/>
</dbReference>
<dbReference type="PIRSF" id="PIRSF000017">
    <property type="entry name" value="RC_cytochrome"/>
    <property type="match status" value="1"/>
</dbReference>
<feature type="binding site" description="axial binding residue" evidence="11">
    <location>
        <position position="156"/>
    </location>
    <ligand>
        <name>heme</name>
        <dbReference type="ChEBI" id="CHEBI:30413"/>
        <label>2</label>
    </ligand>
    <ligandPart>
        <name>Fe</name>
        <dbReference type="ChEBI" id="CHEBI:18248"/>
    </ligandPart>
</feature>
<keyword evidence="8 9" id="KW-0408">Iron</keyword>
<dbReference type="GO" id="GO:0009055">
    <property type="term" value="F:electron transfer activity"/>
    <property type="evidence" value="ECO:0007669"/>
    <property type="project" value="InterPro"/>
</dbReference>
<evidence type="ECO:0000313" key="13">
    <source>
        <dbReference type="Proteomes" id="UP000186308"/>
    </source>
</evidence>
<feature type="binding site" description="axial binding residue" evidence="11">
    <location>
        <position position="111"/>
    </location>
    <ligand>
        <name>heme</name>
        <dbReference type="ChEBI" id="CHEBI:30413"/>
        <label>1</label>
    </ligand>
    <ligandPart>
        <name>Fe</name>
        <dbReference type="ChEBI" id="CHEBI:18248"/>
    </ligandPart>
</feature>
<dbReference type="GO" id="GO:0005506">
    <property type="term" value="F:iron ion binding"/>
    <property type="evidence" value="ECO:0007669"/>
    <property type="project" value="InterPro"/>
</dbReference>
<keyword evidence="13" id="KW-1185">Reference proteome</keyword>
<keyword evidence="6 9" id="KW-0479">Metal-binding</keyword>
<dbReference type="RefSeq" id="WP_029312400.1">
    <property type="nucleotide sequence ID" value="NZ_FTNE01000001.1"/>
</dbReference>
<evidence type="ECO:0000256" key="11">
    <source>
        <dbReference type="PIRSR" id="PIRSR000017-2"/>
    </source>
</evidence>
<dbReference type="NCBIfam" id="NF040706">
    <property type="entry name" value="photo_cyt_PufC"/>
    <property type="match status" value="1"/>
</dbReference>
<evidence type="ECO:0000256" key="3">
    <source>
        <dbReference type="ARBA" id="ARBA00022448"/>
    </source>
</evidence>
<feature type="binding site" description="covalent" evidence="10">
    <location>
        <position position="155"/>
    </location>
    <ligand>
        <name>heme</name>
        <dbReference type="ChEBI" id="CHEBI:30413"/>
        <label>2</label>
    </ligand>
</feature>
<feature type="binding site" description="axial binding residue" evidence="11">
    <location>
        <position position="130"/>
    </location>
    <ligand>
        <name>heme</name>
        <dbReference type="ChEBI" id="CHEBI:30413"/>
        <label>2</label>
    </ligand>
    <ligandPart>
        <name>Fe</name>
        <dbReference type="ChEBI" id="CHEBI:18248"/>
    </ligandPart>
</feature>
<evidence type="ECO:0000256" key="9">
    <source>
        <dbReference type="PIRNR" id="PIRNR000017"/>
    </source>
</evidence>
<keyword evidence="5 9" id="KW-0349">Heme</keyword>
<accession>A0A8G2CHK7</accession>
<evidence type="ECO:0000313" key="12">
    <source>
        <dbReference type="EMBL" id="SIQ07515.1"/>
    </source>
</evidence>
<keyword evidence="3 9" id="KW-0813">Transport</keyword>
<feature type="binding site" description="axial binding residue" evidence="11">
    <location>
        <position position="319"/>
    </location>
    <ligand>
        <name>heme</name>
        <dbReference type="ChEBI" id="CHEBI:30413"/>
        <label>4</label>
    </ligand>
    <ligandPart>
        <name>Fe</name>
        <dbReference type="ChEBI" id="CHEBI:18248"/>
    </ligandPart>
</feature>
<feature type="binding site" description="covalent" evidence="10">
    <location>
        <position position="315"/>
    </location>
    <ligand>
        <name>heme</name>
        <dbReference type="ChEBI" id="CHEBI:30413"/>
        <label>4</label>
    </ligand>
</feature>
<keyword evidence="9" id="KW-0674">Reaction center</keyword>
<dbReference type="Proteomes" id="UP000186308">
    <property type="component" value="Unassembled WGS sequence"/>
</dbReference>
<feature type="binding site" description="covalent" evidence="10">
    <location>
        <position position="152"/>
    </location>
    <ligand>
        <name>heme</name>
        <dbReference type="ChEBI" id="CHEBI:30413"/>
        <label>2</label>
    </ligand>
</feature>
<comment type="caution">
    <text evidence="12">The sequence shown here is derived from an EMBL/GenBank/DDBJ whole genome shotgun (WGS) entry which is preliminary data.</text>
</comment>
<feature type="binding site" description="axial binding residue" evidence="11">
    <location>
        <position position="94"/>
    </location>
    <ligand>
        <name>heme</name>
        <dbReference type="ChEBI" id="CHEBI:30413"/>
        <label>1</label>
    </ligand>
    <ligandPart>
        <name>Fe</name>
        <dbReference type="ChEBI" id="CHEBI:18248"/>
    </ligandPart>
</feature>
<dbReference type="Pfam" id="PF02276">
    <property type="entry name" value="CytoC_RC"/>
    <property type="match status" value="1"/>
</dbReference>
<dbReference type="InterPro" id="IPR036280">
    <property type="entry name" value="Multihaem_cyt_sf"/>
</dbReference>
<feature type="binding site" description="axial binding residue" evidence="11">
    <location>
        <position position="259"/>
    </location>
    <ligand>
        <name>heme</name>
        <dbReference type="ChEBI" id="CHEBI:30413"/>
        <label>3</label>
    </ligand>
    <ligandPart>
        <name>Fe</name>
        <dbReference type="ChEBI" id="CHEBI:18248"/>
    </ligandPart>
</feature>
<dbReference type="GO" id="GO:0020037">
    <property type="term" value="F:heme binding"/>
    <property type="evidence" value="ECO:0007669"/>
    <property type="project" value="InterPro"/>
</dbReference>
<dbReference type="InterPro" id="IPR003158">
    <property type="entry name" value="Photosyn_RC_cyt_c-su"/>
</dbReference>
<feature type="binding site" description="covalent" evidence="10">
    <location>
        <position position="258"/>
    </location>
    <ligand>
        <name>heme</name>
        <dbReference type="ChEBI" id="CHEBI:30413"/>
        <label>3</label>
    </ligand>
</feature>
<dbReference type="OrthoDB" id="9813732at2"/>
<evidence type="ECO:0000256" key="6">
    <source>
        <dbReference type="ARBA" id="ARBA00022723"/>
    </source>
</evidence>
<dbReference type="GO" id="GO:0019684">
    <property type="term" value="P:photosynthesis, light reaction"/>
    <property type="evidence" value="ECO:0007669"/>
    <property type="project" value="InterPro"/>
</dbReference>
<evidence type="ECO:0000256" key="5">
    <source>
        <dbReference type="ARBA" id="ARBA00022617"/>
    </source>
</evidence>
<keyword evidence="7 9" id="KW-0249">Electron transport</keyword>
<feature type="binding site" description="covalent" evidence="10">
    <location>
        <position position="107"/>
    </location>
    <ligand>
        <name>heme</name>
        <dbReference type="ChEBI" id="CHEBI:30413"/>
        <label>1</label>
    </ligand>
</feature>
<dbReference type="SUPFAM" id="SSF48695">
    <property type="entry name" value="Multiheme cytochromes"/>
    <property type="match status" value="1"/>
</dbReference>
<sequence length="389" mass="40897">MRLTIPLVALIGGLALAVLAVLTLQRPPIHVEQDGYRGTGIQLISSPAATAAAFAINQAPEALPQNNAGPPAGSIYKNVQVLKNVPAGAFARIMVSMTQWVAPKQGCGYCHVSGNFASDAKYTKRVARRMIQMTIYTNAVWKSHVKNVGVTCYTCHRGNNNPQYVWFKSVEPPHATGLMATETGEARPSLAADGSALPYDPFTPFLVGKPKGGVNAMINTAGTTALPDGNRMSIQQTNWTYALMMNFATSLGVNCEFCHESRNFGSWSESTPKRVTAYYGLHMVRGLNNNYMVPLTATFAHNLLGPSGDVAKVDCSTCHQGLAKPLYGAQMAKAFPYLQGPATLADASPTSPAASGEADPAMITMTSAPAAAAPATAAPAPAPAGQAGK</sequence>
<comment type="function">
    <text evidence="1 9">The reaction center of purple bacteria contains a tightly bound cytochrome molecule which re-reduces the photo oxidized primary electron donor.</text>
</comment>
<proteinExistence type="predicted"/>
<keyword evidence="4 9" id="KW-0602">Photosynthesis</keyword>
<evidence type="ECO:0000256" key="7">
    <source>
        <dbReference type="ARBA" id="ARBA00022982"/>
    </source>
</evidence>
<feature type="binding site" description="axial binding residue" evidence="11">
    <location>
        <position position="144"/>
    </location>
    <ligand>
        <name>heme</name>
        <dbReference type="ChEBI" id="CHEBI:30413"/>
        <label>4</label>
    </ligand>
    <ligandPart>
        <name>Fe</name>
        <dbReference type="ChEBI" id="CHEBI:18248"/>
    </ligandPart>
</feature>
<reference evidence="12 13" key="1">
    <citation type="submission" date="2017-01" db="EMBL/GenBank/DDBJ databases">
        <authorList>
            <person name="Varghese N."/>
            <person name="Submissions S."/>
        </authorList>
    </citation>
    <scope>NUCLEOTIDE SEQUENCE [LARGE SCALE GENOMIC DNA]</scope>
    <source>
        <strain evidence="12 13">ATCC 35905</strain>
    </source>
</reference>
<protein>
    <recommendedName>
        <fullName evidence="2 9">Photosynthetic reaction center cytochrome c subunit</fullName>
    </recommendedName>
</protein>
<evidence type="ECO:0000256" key="8">
    <source>
        <dbReference type="ARBA" id="ARBA00023004"/>
    </source>
</evidence>
<name>A0A8G2CHK7_ACIRU</name>
<evidence type="ECO:0000256" key="2">
    <source>
        <dbReference type="ARBA" id="ARBA00015978"/>
    </source>
</evidence>
<comment type="PTM">
    <text evidence="9 10">Binds 4 heme groups per subunit.</text>
</comment>
<feature type="binding site" description="covalent" evidence="10">
    <location>
        <position position="255"/>
    </location>
    <ligand>
        <name>heme</name>
        <dbReference type="ChEBI" id="CHEBI:30413"/>
        <label>3</label>
    </ligand>
</feature>
<feature type="binding site" description="covalent" evidence="10">
    <location>
        <position position="110"/>
    </location>
    <ligand>
        <name>heme</name>
        <dbReference type="ChEBI" id="CHEBI:30413"/>
        <label>1</label>
    </ligand>
</feature>
<evidence type="ECO:0000256" key="10">
    <source>
        <dbReference type="PIRSR" id="PIRSR000017-1"/>
    </source>
</evidence>
<feature type="binding site" description="covalent" evidence="10">
    <location>
        <position position="318"/>
    </location>
    <ligand>
        <name>heme</name>
        <dbReference type="ChEBI" id="CHEBI:30413"/>
        <label>4</label>
    </ligand>
</feature>
<dbReference type="EMBL" id="FTNE01000001">
    <property type="protein sequence ID" value="SIQ07515.1"/>
    <property type="molecule type" value="Genomic_DNA"/>
</dbReference>
<dbReference type="InterPro" id="IPR023119">
    <property type="entry name" value="Multihaem_cyt_PRC_cyt_su-like"/>
</dbReference>
<evidence type="ECO:0000256" key="1">
    <source>
        <dbReference type="ARBA" id="ARBA00003196"/>
    </source>
</evidence>
<dbReference type="AlphaFoldDB" id="A0A8G2CHK7"/>
<organism evidence="12 13">
    <name type="scientific">Acidiphilium rubrum</name>
    <dbReference type="NCBI Taxonomy" id="526"/>
    <lineage>
        <taxon>Bacteria</taxon>
        <taxon>Pseudomonadati</taxon>
        <taxon>Pseudomonadota</taxon>
        <taxon>Alphaproteobacteria</taxon>
        <taxon>Acetobacterales</taxon>
        <taxon>Acidocellaceae</taxon>
        <taxon>Acidiphilium</taxon>
    </lineage>
</organism>
<dbReference type="Gene3D" id="1.10.468.10">
    <property type="entry name" value="Photosynthetic Reaction Center, subunit C, domain 2"/>
    <property type="match status" value="2"/>
</dbReference>
<dbReference type="CDD" id="cd09224">
    <property type="entry name" value="CytoC_RC"/>
    <property type="match status" value="1"/>
</dbReference>
<feature type="binding site" description="axial binding residue" evidence="11">
    <location>
        <position position="244"/>
    </location>
    <ligand>
        <name>heme</name>
        <dbReference type="ChEBI" id="CHEBI:30413"/>
        <label>3</label>
    </ligand>
    <ligandPart>
        <name>Fe</name>
        <dbReference type="ChEBI" id="CHEBI:18248"/>
    </ligandPart>
</feature>